<dbReference type="EMBL" id="AC087164">
    <property type="status" value="NOT_ANNOTATED_CDS"/>
    <property type="molecule type" value="Genomic_DNA"/>
</dbReference>
<reference evidence="1" key="4">
    <citation type="submission" date="2025-08" db="UniProtKB">
        <authorList>
            <consortium name="Ensembl"/>
        </authorList>
    </citation>
    <scope>IDENTIFICATION</scope>
</reference>
<dbReference type="ChiTaRS" id="MYO15A">
    <property type="organism name" value="human"/>
</dbReference>
<evidence type="ECO:0000313" key="1">
    <source>
        <dbReference type="Ensembl" id="ENSP00000498988.1"/>
    </source>
</evidence>
<sequence length="77" mass="8857">MATGAAWLLRGPWPRRRMPRAVWAAALRERGAGRLGVRGKDAWVLLTLEYMHSIRNLPSMRFREQHGEDGVEDMTQL</sequence>
<dbReference type="VEuPathDB" id="HostDB:ENSG00000091536"/>
<accession>A0A494C1B3</accession>
<dbReference type="Antibodypedia" id="58384">
    <property type="antibodies" value="31 antibodies from 12 providers"/>
</dbReference>
<dbReference type="Bgee" id="ENSG00000091536">
    <property type="expression patterns" value="Expressed in pituitary gland and 101 other cell types or tissues"/>
</dbReference>
<dbReference type="AlphaFoldDB" id="A0A494C1B3"/>
<dbReference type="OpenTargets" id="ENSG00000091536"/>
<dbReference type="ExpressionAtlas" id="A0A494C1B3">
    <property type="expression patterns" value="baseline and differential"/>
</dbReference>
<reference evidence="1 2" key="3">
    <citation type="journal article" date="2006" name="Nature">
        <title>DNA sequence of human chromosome 17 and analysis of rearrangement in the human lineage.</title>
        <authorList>
            <person name="Zody M.C."/>
            <person name="Garber M."/>
            <person name="Adams D.J."/>
            <person name="Sharpe T."/>
            <person name="Harrow J."/>
            <person name="Lupski J.R."/>
            <person name="Nicholson C."/>
            <person name="Searle S.M."/>
            <person name="Wilming L."/>
            <person name="Young S.K."/>
            <person name="Abouelleil A."/>
            <person name="Allen N.R."/>
            <person name="Bi W."/>
            <person name="Bloom T."/>
            <person name="Borowsky M.L."/>
            <person name="Bugalter B.E."/>
            <person name="Butler J."/>
            <person name="Chang J.L."/>
            <person name="Chen C.K."/>
            <person name="Cook A."/>
            <person name="Corum B."/>
            <person name="Cuomo C.A."/>
            <person name="de Jong P.J."/>
            <person name="DeCaprio D."/>
            <person name="Dewar K."/>
            <person name="FitzGerald M."/>
            <person name="Gilbert J."/>
            <person name="Gibson R."/>
            <person name="Gnerre S."/>
            <person name="Goldstein S."/>
            <person name="Grafham D.V."/>
            <person name="Grocock R."/>
            <person name="Hafez N."/>
            <person name="Hagopian D.S."/>
            <person name="Hart E."/>
            <person name="Norman C.H."/>
            <person name="Humphray S."/>
            <person name="Jaffe D.B."/>
            <person name="Jones M."/>
            <person name="Kamal M."/>
            <person name="Khodiyar V.K."/>
            <person name="LaButti K."/>
            <person name="Laird G."/>
            <person name="Lehoczky J."/>
            <person name="Liu X."/>
            <person name="Lokyitsang T."/>
            <person name="Loveland J."/>
            <person name="Lui A."/>
            <person name="Macdonald P."/>
            <person name="Major J.E."/>
            <person name="Matthews L."/>
            <person name="Mauceli E."/>
            <person name="McCarroll S.A."/>
            <person name="Mihalev A.H."/>
            <person name="Mudge J."/>
            <person name="Nguyen C."/>
            <person name="Nicol R."/>
            <person name="O'Leary S.B."/>
            <person name="Osoegawa K."/>
            <person name="Schwartz D.C."/>
            <person name="Shaw-Smith C."/>
            <person name="Stankiewicz P."/>
            <person name="Steward C."/>
            <person name="Swarbreck D."/>
            <person name="Venkataraman V."/>
            <person name="Whittaker C.A."/>
            <person name="Yang X."/>
            <person name="Zimmer A.R."/>
            <person name="Bradley A."/>
            <person name="Hubbard T."/>
            <person name="Birren B.W."/>
            <person name="Rogers J."/>
            <person name="Lander E.S."/>
            <person name="Nusbaum C."/>
        </authorList>
    </citation>
    <scope>NUCLEOTIDE SEQUENCE [LARGE SCALE GENOMIC DNA]</scope>
</reference>
<proteinExistence type="predicted"/>
<organism evidence="1 2">
    <name type="scientific">Homo sapiens</name>
    <name type="common">Human</name>
    <dbReference type="NCBI Taxonomy" id="9606"/>
    <lineage>
        <taxon>Eukaryota</taxon>
        <taxon>Metazoa</taxon>
        <taxon>Chordata</taxon>
        <taxon>Craniata</taxon>
        <taxon>Vertebrata</taxon>
        <taxon>Euteleostomi</taxon>
        <taxon>Mammalia</taxon>
        <taxon>Eutheria</taxon>
        <taxon>Euarchontoglires</taxon>
        <taxon>Primates</taxon>
        <taxon>Haplorrhini</taxon>
        <taxon>Catarrhini</taxon>
        <taxon>Hominidae</taxon>
        <taxon>Homo</taxon>
    </lineage>
</organism>
<keyword evidence="2" id="KW-1185">Reference proteome</keyword>
<dbReference type="EMBL" id="KF456256">
    <property type="status" value="NOT_ANNOTATED_CDS"/>
    <property type="molecule type" value="Genomic_DNA"/>
</dbReference>
<gene>
    <name evidence="1" type="primary">MYO15A</name>
</gene>
<dbReference type="Proteomes" id="UP000005640">
    <property type="component" value="Chromosome 17"/>
</dbReference>
<dbReference type="EMBL" id="KF456257">
    <property type="status" value="NOT_ANNOTATED_CDS"/>
    <property type="molecule type" value="Genomic_DNA"/>
</dbReference>
<dbReference type="OrthoDB" id="8182952at2759"/>
<protein>
    <submittedName>
        <fullName evidence="1">Myosin XVA</fullName>
    </submittedName>
</protein>
<name>A0A494C1B3_HUMAN</name>
<dbReference type="GeneTree" id="ENSGT00940000155335"/>
<dbReference type="HGNC" id="HGNC:7594">
    <property type="gene designation" value="MYO15A"/>
</dbReference>
<reference evidence="1" key="5">
    <citation type="submission" date="2025-09" db="UniProtKB">
        <authorList>
            <consortium name="Ensembl"/>
        </authorList>
    </citation>
    <scope>IDENTIFICATION</scope>
</reference>
<reference evidence="1 2" key="2">
    <citation type="journal article" date="2004" name="Nature">
        <title>Finishing the euchromatic sequence of the human genome.</title>
        <authorList>
            <consortium name="International Human Genome Sequencing Consortium"/>
        </authorList>
    </citation>
    <scope>NUCLEOTIDE SEQUENCE [LARGE SCALE GENOMIC DNA]</scope>
</reference>
<evidence type="ECO:0000313" key="2">
    <source>
        <dbReference type="Proteomes" id="UP000005640"/>
    </source>
</evidence>
<reference evidence="1 2" key="1">
    <citation type="journal article" date="2001" name="Nature">
        <title>Initial sequencing and analysis of the human genome.</title>
        <authorList>
            <consortium name="International Human Genome Sequencing Consortium"/>
            <person name="Lander E.S."/>
            <person name="Linton L.M."/>
            <person name="Birren B."/>
            <person name="Nusbaum C."/>
            <person name="Zody M.C."/>
            <person name="Baldwin J."/>
            <person name="Devon K."/>
            <person name="Dewar K."/>
            <person name="Doyle M."/>
            <person name="FitzHugh W."/>
            <person name="Funke R."/>
            <person name="Gage D."/>
            <person name="Harris K."/>
            <person name="Heaford A."/>
            <person name="Howland J."/>
            <person name="Kann L."/>
            <person name="Lehoczky J."/>
            <person name="LeVine R."/>
            <person name="McEwan P."/>
            <person name="McKernan K."/>
            <person name="Meldrim J."/>
            <person name="Mesirov J.P."/>
            <person name="Miranda C."/>
            <person name="Morris W."/>
            <person name="Naylor J."/>
            <person name="Raymond C."/>
            <person name="Rosetti M."/>
            <person name="Santos R."/>
            <person name="Sheridan A."/>
            <person name="Sougnez C."/>
            <person name="Stange-Thomann N."/>
            <person name="Stojanovic N."/>
            <person name="Subramanian A."/>
            <person name="Wyman D."/>
            <person name="Rogers J."/>
            <person name="Sulston J."/>
            <person name="Ainscough R."/>
            <person name="Beck S."/>
            <person name="Bentley D."/>
            <person name="Burton J."/>
            <person name="Clee C."/>
            <person name="Carter N."/>
            <person name="Coulson A."/>
            <person name="Deadman R."/>
            <person name="Deloukas P."/>
            <person name="Dunham A."/>
            <person name="Dunham I."/>
            <person name="Durbin R."/>
            <person name="French L."/>
            <person name="Grafham D."/>
            <person name="Gregory S."/>
            <person name="Hubbard T."/>
            <person name="Humphray S."/>
            <person name="Hunt A."/>
            <person name="Jones M."/>
            <person name="Lloyd C."/>
            <person name="McMurray A."/>
            <person name="Matthews L."/>
            <person name="Mercer S."/>
            <person name="Milne S."/>
            <person name="Mullikin J.C."/>
            <person name="Mungall A."/>
            <person name="Plumb R."/>
            <person name="Ross M."/>
            <person name="Shownkeen R."/>
            <person name="Sims S."/>
            <person name="Waterston R.H."/>
            <person name="Wilson R.K."/>
            <person name="Hillier L.W."/>
            <person name="McPherson J.D."/>
            <person name="Marra M.A."/>
            <person name="Mardis E.R."/>
            <person name="Fulton L.A."/>
            <person name="Chinwalla A.T."/>
            <person name="Pepin K.H."/>
            <person name="Gish W.R."/>
            <person name="Chissoe S.L."/>
            <person name="Wendl M.C."/>
            <person name="Delehaunty K.D."/>
            <person name="Miner T.L."/>
            <person name="Delehaunty A."/>
            <person name="Kramer J.B."/>
            <person name="Cook L.L."/>
            <person name="Fulton R.S."/>
            <person name="Johnson D.L."/>
            <person name="Minx P.J."/>
            <person name="Clifton S.W."/>
            <person name="Hawkins T."/>
            <person name="Branscomb E."/>
            <person name="Predki P."/>
            <person name="Richardson P."/>
            <person name="Wenning S."/>
            <person name="Slezak T."/>
            <person name="Doggett N."/>
            <person name="Cheng J.F."/>
            <person name="Olsen A."/>
            <person name="Lucas S."/>
            <person name="Elkin C."/>
            <person name="Uberbacher E."/>
            <person name="Frazier M."/>
            <person name="Gibbs R.A."/>
            <person name="Muzny D.M."/>
            <person name="Scherer S.E."/>
            <person name="Bouck J.B."/>
            <person name="Sodergren E.J."/>
            <person name="Worley K.C."/>
            <person name="Rives C.M."/>
            <person name="Gorrell J.H."/>
            <person name="Metzker M.L."/>
            <person name="Naylor S.L."/>
            <person name="Kucherlapati R.S."/>
            <person name="Nelson D.L."/>
            <person name="Weinstock G.M."/>
            <person name="Sakaki Y."/>
            <person name="Fujiyama A."/>
            <person name="Hattori M."/>
            <person name="Yada T."/>
            <person name="Toyoda A."/>
            <person name="Itoh T."/>
            <person name="Kawagoe C."/>
            <person name="Watanabe H."/>
            <person name="Totoki Y."/>
            <person name="Taylor T."/>
            <person name="Weissenbach J."/>
            <person name="Heilig R."/>
            <person name="Saurin W."/>
            <person name="Artiguenave F."/>
            <person name="Brottier P."/>
            <person name="Bruls T."/>
            <person name="Pelletier E."/>
            <person name="Robert C."/>
            <person name="Wincker P."/>
            <person name="Smith D.R."/>
            <person name="Doucette-Stamm L."/>
            <person name="Rubenfield M."/>
            <person name="Weinstock K."/>
            <person name="Lee H.M."/>
            <person name="Dubois J."/>
            <person name="Rosenthal A."/>
            <person name="Platzer M."/>
            <person name="Nyakatura G."/>
            <person name="Taudien S."/>
            <person name="Rump A."/>
            <person name="Yang H."/>
            <person name="Yu J."/>
            <person name="Wang J."/>
            <person name="Huang G."/>
            <person name="Gu J."/>
            <person name="Hood L."/>
            <person name="Rowen L."/>
            <person name="Madan A."/>
            <person name="Qin S."/>
            <person name="Davis R.W."/>
            <person name="Federspiel N.A."/>
            <person name="Abola A.P."/>
            <person name="Proctor M.J."/>
            <person name="Myers R.M."/>
            <person name="Schmutz J."/>
            <person name="Dickson M."/>
            <person name="Grimwood J."/>
            <person name="Cox D.R."/>
            <person name="Olson M.V."/>
            <person name="Kaul R."/>
            <person name="Raymond C."/>
            <person name="Shimizu N."/>
            <person name="Kawasaki K."/>
            <person name="Minoshima S."/>
            <person name="Evans G.A."/>
            <person name="Athanasiou M."/>
            <person name="Schultz R."/>
            <person name="Roe B.A."/>
            <person name="Chen F."/>
            <person name="Pan H."/>
            <person name="Ramser J."/>
            <person name="Lehrach H."/>
            <person name="Reinhardt R."/>
            <person name="McCombie W.R."/>
            <person name="de la Bastide M."/>
            <person name="Dedhia N."/>
            <person name="Blocker H."/>
            <person name="Hornischer K."/>
            <person name="Nordsiek G."/>
            <person name="Agarwala R."/>
            <person name="Aravind L."/>
            <person name="Bailey J.A."/>
            <person name="Bateman A."/>
            <person name="Batzoglou S."/>
            <person name="Birney E."/>
            <person name="Bork P."/>
            <person name="Brown D.G."/>
            <person name="Burge C.B."/>
            <person name="Cerutti L."/>
            <person name="Chen H.C."/>
            <person name="Church D."/>
            <person name="Clamp M."/>
            <person name="Copley R.R."/>
            <person name="Doerks T."/>
            <person name="Eddy S.R."/>
            <person name="Eichler E.E."/>
            <person name="Furey T.S."/>
            <person name="Galagan J."/>
            <person name="Gilbert J.G."/>
            <person name="Harmon C."/>
            <person name="Hayashizaki Y."/>
            <person name="Haussler D."/>
            <person name="Hermjakob H."/>
            <person name="Hokamp K."/>
            <person name="Jang W."/>
            <person name="Johnson L.S."/>
            <person name="Jones T.A."/>
            <person name="Kasif S."/>
            <person name="Kaspryzk A."/>
            <person name="Kennedy S."/>
            <person name="Kent W.J."/>
            <person name="Kitts P."/>
            <person name="Koonin E.V."/>
            <person name="Korf I."/>
            <person name="Kulp D."/>
            <person name="Lancet D."/>
            <person name="Lowe T.M."/>
            <person name="McLysaght A."/>
            <person name="Mikkelsen T."/>
            <person name="Moran J.V."/>
            <person name="Mulder N."/>
            <person name="Pollara V.J."/>
            <person name="Ponting C.P."/>
            <person name="Schuler G."/>
            <person name="Schultz J."/>
            <person name="Slater G."/>
            <person name="Smit A.F."/>
            <person name="Stupka E."/>
            <person name="Szustakowski J."/>
            <person name="Thierry-Mieg D."/>
            <person name="Thierry-Mieg J."/>
            <person name="Wagner L."/>
            <person name="Wallis J."/>
            <person name="Wheeler R."/>
            <person name="Williams A."/>
            <person name="Wolf Y.I."/>
            <person name="Wolfe K.H."/>
            <person name="Yang S.P."/>
            <person name="Yeh R.F."/>
            <person name="Collins F."/>
            <person name="Guyer M.S."/>
            <person name="Peterson J."/>
            <person name="Felsenfeld A."/>
            <person name="Wetterstrand K.A."/>
            <person name="Patrinos A."/>
            <person name="Morgan M.J."/>
            <person name="de Jong P."/>
            <person name="Catanese J.J."/>
            <person name="Osoegawa K."/>
            <person name="Shizuya H."/>
            <person name="Choi S."/>
            <person name="Chen Y.J."/>
        </authorList>
    </citation>
    <scope>NUCLEOTIDE SEQUENCE [LARGE SCALE GENOMIC DNA]</scope>
</reference>
<dbReference type="Ensembl" id="ENST00000651088.1">
    <property type="protein sequence ID" value="ENSP00000498988.1"/>
    <property type="gene ID" value="ENSG00000091536.20"/>
</dbReference>
<feature type="non-terminal residue" evidence="1">
    <location>
        <position position="77"/>
    </location>
</feature>